<dbReference type="CDD" id="cd20805">
    <property type="entry name" value="C1_DGK_rpt2"/>
    <property type="match status" value="1"/>
</dbReference>
<dbReference type="Gene3D" id="3.30.40.10">
    <property type="entry name" value="Zinc/RING finger domain, C3HC4 (zinc finger)"/>
    <property type="match status" value="2"/>
</dbReference>
<keyword evidence="3" id="KW-0862">Zinc</keyword>
<dbReference type="PROSITE" id="PS50016">
    <property type="entry name" value="ZF_PHD_2"/>
    <property type="match status" value="1"/>
</dbReference>
<feature type="compositionally biased region" description="Basic and acidic residues" evidence="5">
    <location>
        <begin position="712"/>
        <end position="722"/>
    </location>
</feature>
<feature type="domain" description="PHD-type" evidence="7">
    <location>
        <begin position="527"/>
        <end position="649"/>
    </location>
</feature>
<feature type="region of interest" description="Disordered" evidence="5">
    <location>
        <begin position="883"/>
        <end position="916"/>
    </location>
</feature>
<dbReference type="GO" id="GO:0006357">
    <property type="term" value="P:regulation of transcription by RNA polymerase II"/>
    <property type="evidence" value="ECO:0007669"/>
    <property type="project" value="TreeGrafter"/>
</dbReference>
<evidence type="ECO:0000259" key="6">
    <source>
        <dbReference type="PROSITE" id="PS50016"/>
    </source>
</evidence>
<dbReference type="PROSITE" id="PS01359">
    <property type="entry name" value="ZF_PHD_1"/>
    <property type="match status" value="1"/>
</dbReference>
<dbReference type="Pfam" id="PF13831">
    <property type="entry name" value="PHD_2"/>
    <property type="match status" value="1"/>
</dbReference>
<dbReference type="InterPro" id="IPR034732">
    <property type="entry name" value="EPHD"/>
</dbReference>
<feature type="compositionally biased region" description="Polar residues" evidence="5">
    <location>
        <begin position="1042"/>
        <end position="1054"/>
    </location>
</feature>
<dbReference type="PANTHER" id="PTHR13793">
    <property type="entry name" value="PHD FINGER PROTEINS"/>
    <property type="match status" value="1"/>
</dbReference>
<evidence type="ECO:0000259" key="7">
    <source>
        <dbReference type="PROSITE" id="PS51805"/>
    </source>
</evidence>
<keyword evidence="2 4" id="KW-0863">Zinc-finger</keyword>
<dbReference type="InterPro" id="IPR013083">
    <property type="entry name" value="Znf_RING/FYVE/PHD"/>
</dbReference>
<feature type="region of interest" description="Disordered" evidence="5">
    <location>
        <begin position="1038"/>
        <end position="1066"/>
    </location>
</feature>
<dbReference type="InterPro" id="IPR019787">
    <property type="entry name" value="Znf_PHD-finger"/>
</dbReference>
<dbReference type="InterPro" id="IPR002219">
    <property type="entry name" value="PKC_DAG/PE"/>
</dbReference>
<reference evidence="8" key="1">
    <citation type="submission" date="2021-01" db="EMBL/GenBank/DDBJ databases">
        <authorList>
            <person name="Corre E."/>
            <person name="Pelletier E."/>
            <person name="Niang G."/>
            <person name="Scheremetjew M."/>
            <person name="Finn R."/>
            <person name="Kale V."/>
            <person name="Holt S."/>
            <person name="Cochrane G."/>
            <person name="Meng A."/>
            <person name="Brown T."/>
            <person name="Cohen L."/>
        </authorList>
    </citation>
    <scope>NUCLEOTIDE SEQUENCE</scope>
    <source>
        <strain evidence="8">308</strain>
    </source>
</reference>
<keyword evidence="1" id="KW-0479">Metal-binding</keyword>
<gene>
    <name evidence="8" type="ORF">CHYS00102_LOCUS15617</name>
</gene>
<accession>A0A7S1BJD1</accession>
<feature type="compositionally biased region" description="Low complexity" evidence="5">
    <location>
        <begin position="1055"/>
        <end position="1066"/>
    </location>
</feature>
<dbReference type="GO" id="GO:0008270">
    <property type="term" value="F:zinc ion binding"/>
    <property type="evidence" value="ECO:0007669"/>
    <property type="project" value="UniProtKB-KW"/>
</dbReference>
<dbReference type="EMBL" id="HBFR01021641">
    <property type="protein sequence ID" value="CAD8888419.1"/>
    <property type="molecule type" value="Transcribed_RNA"/>
</dbReference>
<feature type="compositionally biased region" description="Polar residues" evidence="5">
    <location>
        <begin position="790"/>
        <end position="816"/>
    </location>
</feature>
<evidence type="ECO:0008006" key="9">
    <source>
        <dbReference type="Google" id="ProtNLM"/>
    </source>
</evidence>
<dbReference type="SUPFAM" id="SSF57903">
    <property type="entry name" value="FYVE/PHD zinc finger"/>
    <property type="match status" value="1"/>
</dbReference>
<evidence type="ECO:0000256" key="4">
    <source>
        <dbReference type="PROSITE-ProRule" id="PRU00146"/>
    </source>
</evidence>
<dbReference type="InterPro" id="IPR050701">
    <property type="entry name" value="Histone_Mod_Regulator"/>
</dbReference>
<protein>
    <recommendedName>
        <fullName evidence="9">PHD-type domain-containing protein</fullName>
    </recommendedName>
</protein>
<feature type="region of interest" description="Disordered" evidence="5">
    <location>
        <begin position="712"/>
        <end position="854"/>
    </location>
</feature>
<dbReference type="InterPro" id="IPR019786">
    <property type="entry name" value="Zinc_finger_PHD-type_CS"/>
</dbReference>
<organism evidence="8">
    <name type="scientific">Corethron hystrix</name>
    <dbReference type="NCBI Taxonomy" id="216773"/>
    <lineage>
        <taxon>Eukaryota</taxon>
        <taxon>Sar</taxon>
        <taxon>Stramenopiles</taxon>
        <taxon>Ochrophyta</taxon>
        <taxon>Bacillariophyta</taxon>
        <taxon>Coscinodiscophyceae</taxon>
        <taxon>Corethrophycidae</taxon>
        <taxon>Corethrales</taxon>
        <taxon>Corethraceae</taxon>
        <taxon>Corethron</taxon>
    </lineage>
</organism>
<feature type="domain" description="PHD-type" evidence="6">
    <location>
        <begin position="454"/>
        <end position="504"/>
    </location>
</feature>
<proteinExistence type="predicted"/>
<evidence type="ECO:0000256" key="3">
    <source>
        <dbReference type="ARBA" id="ARBA00022833"/>
    </source>
</evidence>
<dbReference type="Pfam" id="PF13832">
    <property type="entry name" value="zf-HC5HC2H_2"/>
    <property type="match status" value="1"/>
</dbReference>
<evidence type="ECO:0000256" key="5">
    <source>
        <dbReference type="SAM" id="MobiDB-lite"/>
    </source>
</evidence>
<dbReference type="SMART" id="SM00109">
    <property type="entry name" value="C1"/>
    <property type="match status" value="2"/>
</dbReference>
<dbReference type="PROSITE" id="PS51805">
    <property type="entry name" value="EPHD"/>
    <property type="match status" value="1"/>
</dbReference>
<feature type="compositionally biased region" description="Low complexity" evidence="5">
    <location>
        <begin position="845"/>
        <end position="854"/>
    </location>
</feature>
<dbReference type="SMART" id="SM00249">
    <property type="entry name" value="PHD"/>
    <property type="match status" value="4"/>
</dbReference>
<dbReference type="PANTHER" id="PTHR13793:SF107">
    <property type="entry name" value="BROMODOMAIN-CONTAINING PROTEIN HOMOLOG"/>
    <property type="match status" value="1"/>
</dbReference>
<evidence type="ECO:0000256" key="1">
    <source>
        <dbReference type="ARBA" id="ARBA00022723"/>
    </source>
</evidence>
<dbReference type="InterPro" id="IPR011011">
    <property type="entry name" value="Znf_FYVE_PHD"/>
</dbReference>
<dbReference type="CDD" id="cd15571">
    <property type="entry name" value="ePHD"/>
    <property type="match status" value="1"/>
</dbReference>
<sequence>MNFADIVLRQEKDEINTTKTNGIDAFDPTWCDIMHHYRGFDSDFFAESCESAHREVSKDCLSLATERGICTETIFRFANLGDEGVLATLLRTNAYYHTVEEYKKALIENKNDFFILSLNKNGEPTGAIHYQFWWYHVGRQKIKTARQQGGPTDEHDVSTGPLVSEHIVTICSVEAVKNKTHKDNTRATGQLGVTLGQSEYRTGVVLTALALENARQNNVWYTVFQCDEPNGEKAQKFFKRFYRMSPVIRRARGKKAPAYLVVGDLGKSSFKYSIVCSKDDQVKLHGANRKNGSGNGMVRQRIIALLKMSPADVRSMPQPFKKGTDVSNTVVKITSDMSMYKDLSTENYDAPPKSGCNLDFQRIFSVSLPPSTPLSTELLDELKLKRNKLREREHTIASRAKLLIEKLVDERREYDAAEPERAHWTQILKEHKLMEKQRREASEAQKAQIEKDLDADCDVCGDGNVTCSNQILFCEACNIAVHQKCYGIDVIPAEDWFCKACVHYGRDKRIQRSQECGEPKPDLPPLEVSCLLCPKKDGAFVKAMDGKEFGFVHVVCAKWCGLNYVDKEKKDYVEDVSTTLAYHEKNTLSCDICDDKGGALFKCCHAGCKRYMHVTCARSSPTCTMKHGESSEGLIASENSWKVRCHLHANSESSFVSTDSAMVVANPSQADEKDNAKNATTVAVKADTANGTTFLTKDTKITVTPKIVEEAPKTTPKTDGRIKLKLKIKSPSKDKNKESNTVAKAPPTTSAPSAKDNSSSNFKVYPHPSSCAMTDTSVRKRTRKRKKLSEYSTDNDATVSNSKTAPFANDNFSSNLEVYPHPSSRAATDASVRKSTRKRKNIAESSSDNDAAVSNSKTVLTDFTTSAPDIMTVTEVSPKLPEIKKTDSQPSSCAATDISARKRTRKQKNILESSTENDATVSNNRIVLTGVTTSAPVIMTVTEVSLKLPEIRSQRRGKTRKSGKTSALDDNLGEEISVSDEEIYDVVKPSLKDKNAPVTGTETLSTPITITTTSSTKPKKNPKKEIYVSVEEIPDVVPPSIKDNNPSVTGIETLSTPRTRTTTSSTKPKKNLKRLFCDWKNRAQEEKNLERIISRSNWAEGAYCTLCDKQCDNINDLVSCRDCKYVAHRECIQLLGFNYTCKEARKETEKKVRGGLKVRDISCLKPIECNVCNYSSGLFVKAKATQVTKLKKKSGTDSFNFFGKELFIHANCAQLHQLLIDEDKCVECNKLICSDGRTHIRPKLSCSLCGEYSKPKISCNFKNGGKKCPQAFHASCAHNAGFDVFHSDPKEDCTSIYCFCHGRSQYSFRAKLEDLIEFERARLGEDYEKFGLNMGIKDQAVLYYASIRVLQQLAWAWKWVNWWIDDNQNWEPFLEEGQDESQMTSEELRIVESTVKSRKQDAEKCNLADFGAALRNRDYDLEEGDDEEAFDQALRAVLETPSLVGPLHKYEINFFALWLGRAYRSKSHFLYFGNDKIPVSRKSFNLYPNGSKRYELDGRLLPGKVVNEASSVNVTMQQHEDNIKNNIVSSPRSELGVDTVSILSEKKSVDIKKELVSPVVVQVQLKKKNRRGRPPKKKKVLKIT</sequence>
<dbReference type="InterPro" id="IPR001965">
    <property type="entry name" value="Znf_PHD"/>
</dbReference>
<evidence type="ECO:0000313" key="8">
    <source>
        <dbReference type="EMBL" id="CAD8888419.1"/>
    </source>
</evidence>
<feature type="compositionally biased region" description="Low complexity" evidence="5">
    <location>
        <begin position="743"/>
        <end position="755"/>
    </location>
</feature>
<dbReference type="CDD" id="cd15492">
    <property type="entry name" value="PHD_BRPF_JADE_like"/>
    <property type="match status" value="1"/>
</dbReference>
<name>A0A7S1BJD1_9STRA</name>
<evidence type="ECO:0000256" key="2">
    <source>
        <dbReference type="ARBA" id="ARBA00022771"/>
    </source>
</evidence>